<comment type="caution">
    <text evidence="3">The sequence shown here is derived from an EMBL/GenBank/DDBJ whole genome shotgun (WGS) entry which is preliminary data.</text>
</comment>
<dbReference type="Gene3D" id="3.90.550.10">
    <property type="entry name" value="Spore Coat Polysaccharide Biosynthesis Protein SpsA, Chain A"/>
    <property type="match status" value="1"/>
</dbReference>
<dbReference type="InterPro" id="IPR029044">
    <property type="entry name" value="Nucleotide-diphossugar_trans"/>
</dbReference>
<evidence type="ECO:0000313" key="3">
    <source>
        <dbReference type="EMBL" id="TDD70713.1"/>
    </source>
</evidence>
<name>A0A4R5AE09_9ACTN</name>
<dbReference type="PROSITE" id="PS51371">
    <property type="entry name" value="CBS"/>
    <property type="match status" value="2"/>
</dbReference>
<accession>A0A4R5AE09</accession>
<feature type="domain" description="CBS" evidence="2">
    <location>
        <begin position="77"/>
        <end position="134"/>
    </location>
</feature>
<dbReference type="OrthoDB" id="9801810at2"/>
<dbReference type="Pfam" id="PF00571">
    <property type="entry name" value="CBS"/>
    <property type="match status" value="2"/>
</dbReference>
<keyword evidence="4" id="KW-1185">Reference proteome</keyword>
<dbReference type="InterPro" id="IPR046342">
    <property type="entry name" value="CBS_dom_sf"/>
</dbReference>
<dbReference type="InterPro" id="IPR000644">
    <property type="entry name" value="CBS_dom"/>
</dbReference>
<evidence type="ECO:0000313" key="4">
    <source>
        <dbReference type="Proteomes" id="UP000295217"/>
    </source>
</evidence>
<protein>
    <submittedName>
        <fullName evidence="3">CBS domain-containing protein</fullName>
    </submittedName>
</protein>
<dbReference type="EMBL" id="SMLB01000008">
    <property type="protein sequence ID" value="TDD70713.1"/>
    <property type="molecule type" value="Genomic_DNA"/>
</dbReference>
<evidence type="ECO:0000259" key="2">
    <source>
        <dbReference type="PROSITE" id="PS51371"/>
    </source>
</evidence>
<feature type="domain" description="CBS" evidence="2">
    <location>
        <begin position="8"/>
        <end position="72"/>
    </location>
</feature>
<reference evidence="3 4" key="1">
    <citation type="submission" date="2019-02" db="EMBL/GenBank/DDBJ databases">
        <title>Draft genome sequences of novel Actinobacteria.</title>
        <authorList>
            <person name="Sahin N."/>
            <person name="Ay H."/>
            <person name="Saygin H."/>
        </authorList>
    </citation>
    <scope>NUCLEOTIDE SEQUENCE [LARGE SCALE GENOMIC DNA]</scope>
    <source>
        <strain evidence="3 4">8K307</strain>
    </source>
</reference>
<dbReference type="SUPFAM" id="SSF53448">
    <property type="entry name" value="Nucleotide-diphospho-sugar transferases"/>
    <property type="match status" value="1"/>
</dbReference>
<dbReference type="SUPFAM" id="SSF54631">
    <property type="entry name" value="CBS-domain pair"/>
    <property type="match status" value="1"/>
</dbReference>
<dbReference type="Gene3D" id="3.10.580.10">
    <property type="entry name" value="CBS-domain"/>
    <property type="match status" value="1"/>
</dbReference>
<evidence type="ECO:0000256" key="1">
    <source>
        <dbReference type="PROSITE-ProRule" id="PRU00703"/>
    </source>
</evidence>
<proteinExistence type="predicted"/>
<dbReference type="Proteomes" id="UP000295217">
    <property type="component" value="Unassembled WGS sequence"/>
</dbReference>
<dbReference type="InterPro" id="IPR050486">
    <property type="entry name" value="Mannose-1P_guanyltransferase"/>
</dbReference>
<sequence>MPLGVCEMSRRGMRLDDMLAGDGASIRECLTIIDTHDVGTVFVVDHAGRLSGVVGEREIRRALISGAQPDDPVAGLVGSPSATARPEEGRAEVLDVMRALGVGEIPIVDGDGRVVGVHVDTDVVGAEPLPHWAVVMAGGRGTRLAPLTDAVPKPMLPVAGRPILERIVLHLVGSGIRRIFLSVNYLGDIVEQYFGDGTAYGCTIDYLREEPDRPLGTGGALGLLDDLGERPDAPVLLMNGDLVTGFSVADLLAAHEALGGVATIATAEYEHQIPFGVLESDAGRLIRIVEKPRRSWAVNAGIYVLSPSLMARVPRGKLFPITRLFDDCLASGERIGLWPLRDSWQDIGRPDELAHARGQR</sequence>
<dbReference type="Pfam" id="PF00483">
    <property type="entry name" value="NTP_transferase"/>
    <property type="match status" value="1"/>
</dbReference>
<dbReference type="InterPro" id="IPR005835">
    <property type="entry name" value="NTP_transferase_dom"/>
</dbReference>
<organism evidence="3 4">
    <name type="scientific">Jiangella aurantiaca</name>
    <dbReference type="NCBI Taxonomy" id="2530373"/>
    <lineage>
        <taxon>Bacteria</taxon>
        <taxon>Bacillati</taxon>
        <taxon>Actinomycetota</taxon>
        <taxon>Actinomycetes</taxon>
        <taxon>Jiangellales</taxon>
        <taxon>Jiangellaceae</taxon>
        <taxon>Jiangella</taxon>
    </lineage>
</organism>
<gene>
    <name evidence="3" type="ORF">E1262_08675</name>
</gene>
<dbReference type="SMART" id="SM00116">
    <property type="entry name" value="CBS"/>
    <property type="match status" value="2"/>
</dbReference>
<keyword evidence="1" id="KW-0129">CBS domain</keyword>
<dbReference type="PANTHER" id="PTHR22572">
    <property type="entry name" value="SUGAR-1-PHOSPHATE GUANYL TRANSFERASE"/>
    <property type="match status" value="1"/>
</dbReference>
<dbReference type="AlphaFoldDB" id="A0A4R5AE09"/>